<keyword evidence="3" id="KW-1185">Reference proteome</keyword>
<evidence type="ECO:0000313" key="3">
    <source>
        <dbReference type="Proteomes" id="UP000192917"/>
    </source>
</evidence>
<dbReference type="InterPro" id="IPR017026">
    <property type="entry name" value="ImuA"/>
</dbReference>
<protein>
    <submittedName>
        <fullName evidence="2">Protein ImuA</fullName>
    </submittedName>
</protein>
<reference evidence="2 3" key="1">
    <citation type="submission" date="2017-04" db="EMBL/GenBank/DDBJ databases">
        <authorList>
            <person name="Afonso C.L."/>
            <person name="Miller P.J."/>
            <person name="Scott M.A."/>
            <person name="Spackman E."/>
            <person name="Goraichik I."/>
            <person name="Dimitrov K.M."/>
            <person name="Suarez D.L."/>
            <person name="Swayne D.E."/>
        </authorList>
    </citation>
    <scope>NUCLEOTIDE SEQUENCE [LARGE SCALE GENOMIC DNA]</scope>
    <source>
        <strain evidence="2 3">USBA 355</strain>
    </source>
</reference>
<dbReference type="Proteomes" id="UP000192917">
    <property type="component" value="Unassembled WGS sequence"/>
</dbReference>
<feature type="region of interest" description="Disordered" evidence="1">
    <location>
        <begin position="258"/>
        <end position="283"/>
    </location>
</feature>
<proteinExistence type="predicted"/>
<feature type="compositionally biased region" description="Basic and acidic residues" evidence="1">
    <location>
        <begin position="272"/>
        <end position="283"/>
    </location>
</feature>
<evidence type="ECO:0000256" key="1">
    <source>
        <dbReference type="SAM" id="MobiDB-lite"/>
    </source>
</evidence>
<organism evidence="2 3">
    <name type="scientific">Tistlia consotensis USBA 355</name>
    <dbReference type="NCBI Taxonomy" id="560819"/>
    <lineage>
        <taxon>Bacteria</taxon>
        <taxon>Pseudomonadati</taxon>
        <taxon>Pseudomonadota</taxon>
        <taxon>Alphaproteobacteria</taxon>
        <taxon>Rhodospirillales</taxon>
        <taxon>Rhodovibrionaceae</taxon>
        <taxon>Tistlia</taxon>
    </lineage>
</organism>
<gene>
    <name evidence="2" type="ORF">SAMN05428998_10831</name>
</gene>
<dbReference type="EMBL" id="FWZX01000008">
    <property type="protein sequence ID" value="SMF23647.1"/>
    <property type="molecule type" value="Genomic_DNA"/>
</dbReference>
<dbReference type="RefSeq" id="WP_235017108.1">
    <property type="nucleotide sequence ID" value="NZ_FWZX01000008.1"/>
</dbReference>
<dbReference type="AlphaFoldDB" id="A0A1Y6BQZ9"/>
<name>A0A1Y6BQZ9_9PROT</name>
<dbReference type="PIRSF" id="PIRSF034285">
    <property type="entry name" value="UCP034285"/>
    <property type="match status" value="1"/>
</dbReference>
<dbReference type="InterPro" id="IPR027417">
    <property type="entry name" value="P-loop_NTPase"/>
</dbReference>
<accession>A0A1Y6BQZ9</accession>
<dbReference type="Gene3D" id="3.40.50.300">
    <property type="entry name" value="P-loop containing nucleotide triphosphate hydrolases"/>
    <property type="match status" value="1"/>
</dbReference>
<dbReference type="SUPFAM" id="SSF52540">
    <property type="entry name" value="P-loop containing nucleoside triphosphate hydrolases"/>
    <property type="match status" value="1"/>
</dbReference>
<sequence length="283" mass="29805">MALQSVTLGRLDALRERVRRIERGGAAAARQTLPLGPAELDEALPGGGLALAGLHEILPQRAEWDDGPATGFCLALAVRLLAARPGRLLWVSQLGDFHAPAAAAAGIPPERLLLVRAHGAADGLWAIEEALRCPDLAAVVGELDSLDPLAARRLQLAAESAGRPCLLLHRPRLAGRGERLASPALTRWRVAAAPSDPSLPATLVGRPRWRVSLERCRGGRPADFLLEWHDEHSPWDDAADAEGRAAAGALAVAAGLRDRAGAGRDAPPDAPPDARRDSRHAAG</sequence>
<dbReference type="STRING" id="560819.SAMN05428998_10831"/>
<evidence type="ECO:0000313" key="2">
    <source>
        <dbReference type="EMBL" id="SMF23647.1"/>
    </source>
</evidence>